<accession>U2YH09</accession>
<dbReference type="AlphaFoldDB" id="U2YH09"/>
<keyword evidence="3" id="KW-1185">Reference proteome</keyword>
<organism evidence="2 3">
    <name type="scientific">Halarchaeum acidiphilum MH1-52-1</name>
    <dbReference type="NCBI Taxonomy" id="1261545"/>
    <lineage>
        <taxon>Archaea</taxon>
        <taxon>Methanobacteriati</taxon>
        <taxon>Methanobacteriota</taxon>
        <taxon>Stenosarchaea group</taxon>
        <taxon>Halobacteria</taxon>
        <taxon>Halobacteriales</taxon>
        <taxon>Halobacteriaceae</taxon>
    </lineage>
</organism>
<gene>
    <name evidence="2" type="ORF">MBEHAL_2451</name>
</gene>
<feature type="compositionally biased region" description="Polar residues" evidence="1">
    <location>
        <begin position="32"/>
        <end position="47"/>
    </location>
</feature>
<dbReference type="EMBL" id="BATA01000089">
    <property type="protein sequence ID" value="GAD53691.1"/>
    <property type="molecule type" value="Genomic_DNA"/>
</dbReference>
<reference evidence="2 3" key="1">
    <citation type="submission" date="2013-09" db="EMBL/GenBank/DDBJ databases">
        <title>Whole genome sequencing of Halarchaeum acidiphilum strain MH1-52-1.</title>
        <authorList>
            <person name="Shimane Y."/>
            <person name="Minegishi H."/>
            <person name="Nishi S."/>
            <person name="Echigo A."/>
            <person name="Shuto A."/>
            <person name="Konishi M."/>
            <person name="Ito T."/>
            <person name="Ohkuma M."/>
            <person name="Ohta Y."/>
            <person name="Nagano Y."/>
            <person name="Tsubouchi T."/>
            <person name="Mori K."/>
            <person name="Usui K."/>
            <person name="Kamekura M."/>
            <person name="Usami R."/>
            <person name="Takaki Y."/>
            <person name="Hatada Y."/>
        </authorList>
    </citation>
    <scope>NUCLEOTIDE SEQUENCE [LARGE SCALE GENOMIC DNA]</scope>
    <source>
        <strain evidence="2 3">JCM 16109</strain>
    </source>
</reference>
<dbReference type="eggNOG" id="arCOG06249">
    <property type="taxonomic scope" value="Archaea"/>
</dbReference>
<evidence type="ECO:0000313" key="2">
    <source>
        <dbReference type="EMBL" id="GAD53691.1"/>
    </source>
</evidence>
<feature type="region of interest" description="Disordered" evidence="1">
    <location>
        <begin position="475"/>
        <end position="498"/>
    </location>
</feature>
<name>U2YH09_9EURY</name>
<dbReference type="PROSITE" id="PS51257">
    <property type="entry name" value="PROKAR_LIPOPROTEIN"/>
    <property type="match status" value="1"/>
</dbReference>
<feature type="region of interest" description="Disordered" evidence="1">
    <location>
        <begin position="32"/>
        <end position="67"/>
    </location>
</feature>
<protein>
    <recommendedName>
        <fullName evidence="4">Lipoprotein</fullName>
    </recommendedName>
</protein>
<proteinExistence type="predicted"/>
<dbReference type="Proteomes" id="UP000016986">
    <property type="component" value="Unassembled WGS sequence"/>
</dbReference>
<comment type="caution">
    <text evidence="2">The sequence shown here is derived from an EMBL/GenBank/DDBJ whole genome shotgun (WGS) entry which is preliminary data.</text>
</comment>
<feature type="compositionally biased region" description="Low complexity" evidence="1">
    <location>
        <begin position="48"/>
        <end position="63"/>
    </location>
</feature>
<evidence type="ECO:0008006" key="4">
    <source>
        <dbReference type="Google" id="ProtNLM"/>
    </source>
</evidence>
<evidence type="ECO:0000313" key="3">
    <source>
        <dbReference type="Proteomes" id="UP000016986"/>
    </source>
</evidence>
<sequence length="498" mass="52559">MFLSKPTRTQIAAVACVLLILLAGCSSSATVTTTRQQTERPVSQQSGTTTVTASARTTTGPTAVGPRAQIPLQKYALEKAPGAAGIDSLERVRAMALIASFYDNVDTSGDRRNVSVSAATSLCRKDEQLGGSVSSLQLAQGASMTSTMGRRLDYGTQIVREHFTSDVPRAEELRSVAGKAAKYTPLVGSYNRMADAACTVRNASEEGNVSDRALRRYYVSTLVFGVDALLLADGAFYKPAFAGTRYVTNRASEVGLYRLRYVLGDRAWALGMSEIHVTLRGSMFGLADQAMMTAGEMGLNVSAHDVDWTYIAEAQGIEQTDLSSNSTETIPSHVSWNFSSPGANRTMNVTVGNATREVAIPKNASVATAINRSEQISGMRVTNVSLAKAGARSAVNQTLNATEGVRNSSIYRNGTSRVANATRDARNATNETLSRLNDAGKNVSSCVSEHANDSTDSGLLGKAKSAVDSAAHCAESAGNSTDTGGWLTVSAPRPLAPV</sequence>
<evidence type="ECO:0000256" key="1">
    <source>
        <dbReference type="SAM" id="MobiDB-lite"/>
    </source>
</evidence>